<accession>I3SKJ8</accession>
<evidence type="ECO:0000313" key="1">
    <source>
        <dbReference type="EMBL" id="AFK40790.1"/>
    </source>
</evidence>
<dbReference type="EMBL" id="BT140996">
    <property type="protein sequence ID" value="AFK40790.1"/>
    <property type="molecule type" value="mRNA"/>
</dbReference>
<dbReference type="AlphaFoldDB" id="I3SKJ8"/>
<reference evidence="1" key="1">
    <citation type="submission" date="2012-05" db="EMBL/GenBank/DDBJ databases">
        <authorList>
            <person name="Krishnakumar V."/>
            <person name="Cheung F."/>
            <person name="Xiao Y."/>
            <person name="Chan A."/>
            <person name="Moskal W.A."/>
            <person name="Town C.D."/>
        </authorList>
    </citation>
    <scope>NUCLEOTIDE SEQUENCE</scope>
</reference>
<name>I3SKJ8_MEDTR</name>
<protein>
    <submittedName>
        <fullName evidence="1">Uncharacterized protein</fullName>
    </submittedName>
</protein>
<organism evidence="1">
    <name type="scientific">Medicago truncatula</name>
    <name type="common">Barrel medic</name>
    <name type="synonym">Medicago tribuloides</name>
    <dbReference type="NCBI Taxonomy" id="3880"/>
    <lineage>
        <taxon>Eukaryota</taxon>
        <taxon>Viridiplantae</taxon>
        <taxon>Streptophyta</taxon>
        <taxon>Embryophyta</taxon>
        <taxon>Tracheophyta</taxon>
        <taxon>Spermatophyta</taxon>
        <taxon>Magnoliopsida</taxon>
        <taxon>eudicotyledons</taxon>
        <taxon>Gunneridae</taxon>
        <taxon>Pentapetalae</taxon>
        <taxon>rosids</taxon>
        <taxon>fabids</taxon>
        <taxon>Fabales</taxon>
        <taxon>Fabaceae</taxon>
        <taxon>Papilionoideae</taxon>
        <taxon>50 kb inversion clade</taxon>
        <taxon>NPAAA clade</taxon>
        <taxon>Hologalegina</taxon>
        <taxon>IRL clade</taxon>
        <taxon>Trifolieae</taxon>
        <taxon>Medicago</taxon>
    </lineage>
</organism>
<sequence>MCYTLIQTVRKIWRRSLLVTFLLPRAKPFQRLLSVEPYFPESQEKVSLKLAVIWVIRWKSALLLWMN</sequence>
<proteinExistence type="evidence at transcript level"/>